<gene>
    <name evidence="1" type="ORF">GLRG_01536</name>
</gene>
<keyword evidence="2" id="KW-1185">Reference proteome</keyword>
<accession>E3Q6E4</accession>
<dbReference type="GeneID" id="24406901"/>
<organism evidence="2">
    <name type="scientific">Colletotrichum graminicola (strain M1.001 / M2 / FGSC 10212)</name>
    <name type="common">Maize anthracnose fungus</name>
    <name type="synonym">Glomerella graminicola</name>
    <dbReference type="NCBI Taxonomy" id="645133"/>
    <lineage>
        <taxon>Eukaryota</taxon>
        <taxon>Fungi</taxon>
        <taxon>Dikarya</taxon>
        <taxon>Ascomycota</taxon>
        <taxon>Pezizomycotina</taxon>
        <taxon>Sordariomycetes</taxon>
        <taxon>Hypocreomycetidae</taxon>
        <taxon>Glomerellales</taxon>
        <taxon>Glomerellaceae</taxon>
        <taxon>Colletotrichum</taxon>
        <taxon>Colletotrichum graminicola species complex</taxon>
    </lineage>
</organism>
<sequence length="61" mass="6869">MGGAEPKEKRRFGRTAGTKHYGSWPLFGGLFSFNVLNNVQYPSPWFGVVCKWGIIETYGVE</sequence>
<dbReference type="AlphaFoldDB" id="E3Q6E4"/>
<dbReference type="VEuPathDB" id="FungiDB:GLRG_01536"/>
<dbReference type="RefSeq" id="XP_008090412.1">
    <property type="nucleotide sequence ID" value="XM_008092221.1"/>
</dbReference>
<evidence type="ECO:0000313" key="2">
    <source>
        <dbReference type="Proteomes" id="UP000008782"/>
    </source>
</evidence>
<protein>
    <submittedName>
        <fullName evidence="1">Uncharacterized protein</fullName>
    </submittedName>
</protein>
<proteinExistence type="predicted"/>
<reference evidence="2" key="1">
    <citation type="journal article" date="2012" name="Nat. Genet.">
        <title>Lifestyle transitions in plant pathogenic Colletotrichum fungi deciphered by genome and transcriptome analyses.</title>
        <authorList>
            <person name="O'Connell R.J."/>
            <person name="Thon M.R."/>
            <person name="Hacquard S."/>
            <person name="Amyotte S.G."/>
            <person name="Kleemann J."/>
            <person name="Torres M.F."/>
            <person name="Damm U."/>
            <person name="Buiate E.A."/>
            <person name="Epstein L."/>
            <person name="Alkan N."/>
            <person name="Altmueller J."/>
            <person name="Alvarado-Balderrama L."/>
            <person name="Bauser C.A."/>
            <person name="Becker C."/>
            <person name="Birren B.W."/>
            <person name="Chen Z."/>
            <person name="Choi J."/>
            <person name="Crouch J.A."/>
            <person name="Duvick J.P."/>
            <person name="Farman M.A."/>
            <person name="Gan P."/>
            <person name="Heiman D."/>
            <person name="Henrissat B."/>
            <person name="Howard R.J."/>
            <person name="Kabbage M."/>
            <person name="Koch C."/>
            <person name="Kracher B."/>
            <person name="Kubo Y."/>
            <person name="Law A.D."/>
            <person name="Lebrun M.-H."/>
            <person name="Lee Y.-H."/>
            <person name="Miyara I."/>
            <person name="Moore N."/>
            <person name="Neumann U."/>
            <person name="Nordstroem K."/>
            <person name="Panaccione D.G."/>
            <person name="Panstruga R."/>
            <person name="Place M."/>
            <person name="Proctor R.H."/>
            <person name="Prusky D."/>
            <person name="Rech G."/>
            <person name="Reinhardt R."/>
            <person name="Rollins J.A."/>
            <person name="Rounsley S."/>
            <person name="Schardl C.L."/>
            <person name="Schwartz D.C."/>
            <person name="Shenoy N."/>
            <person name="Shirasu K."/>
            <person name="Sikhakolli U.R."/>
            <person name="Stueber K."/>
            <person name="Sukno S.A."/>
            <person name="Sweigard J.A."/>
            <person name="Takano Y."/>
            <person name="Takahara H."/>
            <person name="Trail F."/>
            <person name="van der Does H.C."/>
            <person name="Voll L.M."/>
            <person name="Will I."/>
            <person name="Young S."/>
            <person name="Zeng Q."/>
            <person name="Zhang J."/>
            <person name="Zhou S."/>
            <person name="Dickman M.B."/>
            <person name="Schulze-Lefert P."/>
            <person name="Ver Loren van Themaat E."/>
            <person name="Ma L.-J."/>
            <person name="Vaillancourt L.J."/>
        </authorList>
    </citation>
    <scope>NUCLEOTIDE SEQUENCE [LARGE SCALE GENOMIC DNA]</scope>
    <source>
        <strain evidence="2">M1.001 / M2 / FGSC 10212</strain>
    </source>
</reference>
<dbReference type="HOGENOM" id="CLU_2922494_0_0_1"/>
<name>E3Q6E4_COLGM</name>
<dbReference type="EMBL" id="GG697334">
    <property type="protein sequence ID" value="EFQ26392.1"/>
    <property type="molecule type" value="Genomic_DNA"/>
</dbReference>
<evidence type="ECO:0000313" key="1">
    <source>
        <dbReference type="EMBL" id="EFQ26392.1"/>
    </source>
</evidence>
<dbReference type="Proteomes" id="UP000008782">
    <property type="component" value="Unassembled WGS sequence"/>
</dbReference>